<sequence length="317" mass="35795">MNDSPHGVLAFAWALPILFISLFIFPYFTAGDQEFYRSFYNGVSELSFAEGFAFYKDSLGTSEPGYFLLSFLLSPFVPKDILFSVLNFVLFQQLFLWLLRNDVSRVLFPMLYLNFYLLVLAFSAERLKLSLLFFLIGFCASSLLRYLFLAASVISHVQVLILIASTQVRRLNAVLGALFQGRVGYGFLSLAFLTMLMLAILFVLRDHIASKLGAYYGVWGGPEAVLKPLLFTLLSVFYAQERKFEALLASLPLALCAYLIGEERIVIFSYFIFMFYALQVNRGLNVGVAITSLYFSYKGILFLSNVMFLGDGFARAS</sequence>
<dbReference type="PATRIC" id="fig|882211.3.peg.611"/>
<reference evidence="2" key="1">
    <citation type="submission" date="2016-10" db="EMBL/GenBank/DDBJ databases">
        <authorList>
            <person name="Varghese N."/>
            <person name="Submissions S."/>
        </authorList>
    </citation>
    <scope>NUCLEOTIDE SEQUENCE [LARGE SCALE GENOMIC DNA]</scope>
    <source>
        <strain evidence="2">LMG 25555</strain>
    </source>
</reference>
<feature type="transmembrane region" description="Helical" evidence="1">
    <location>
        <begin position="216"/>
        <end position="239"/>
    </location>
</feature>
<keyword evidence="1" id="KW-0472">Membrane</keyword>
<accession>A0A0J6GH74</accession>
<keyword evidence="3" id="KW-1185">Reference proteome</keyword>
<feature type="transmembrane region" description="Helical" evidence="1">
    <location>
        <begin position="106"/>
        <end position="124"/>
    </location>
</feature>
<feature type="transmembrane region" description="Helical" evidence="1">
    <location>
        <begin position="284"/>
        <end position="309"/>
    </location>
</feature>
<keyword evidence="1" id="KW-1133">Transmembrane helix</keyword>
<evidence type="ECO:0000313" key="3">
    <source>
        <dbReference type="Proteomes" id="UP000183613"/>
    </source>
</evidence>
<comment type="caution">
    <text evidence="2">The sequence shown here is derived from an EMBL/GenBank/DDBJ whole genome shotgun (WGS) entry which is preliminary data.</text>
</comment>
<feature type="transmembrane region" description="Helical" evidence="1">
    <location>
        <begin position="81"/>
        <end position="99"/>
    </location>
</feature>
<protein>
    <recommendedName>
        <fullName evidence="4">EpsG family protein</fullName>
    </recommendedName>
</protein>
<dbReference type="OrthoDB" id="7871049at2"/>
<name>A0A0J6GH74_PSEDM</name>
<feature type="transmembrane region" description="Helical" evidence="1">
    <location>
        <begin position="251"/>
        <end position="278"/>
    </location>
</feature>
<proteinExistence type="predicted"/>
<dbReference type="EMBL" id="FNUD01000002">
    <property type="protein sequence ID" value="SEE85126.1"/>
    <property type="molecule type" value="Genomic_DNA"/>
</dbReference>
<feature type="transmembrane region" description="Helical" evidence="1">
    <location>
        <begin position="7"/>
        <end position="28"/>
    </location>
</feature>
<dbReference type="Proteomes" id="UP000183613">
    <property type="component" value="Unassembled WGS sequence"/>
</dbReference>
<evidence type="ECO:0008006" key="4">
    <source>
        <dbReference type="Google" id="ProtNLM"/>
    </source>
</evidence>
<evidence type="ECO:0000256" key="1">
    <source>
        <dbReference type="SAM" id="Phobius"/>
    </source>
</evidence>
<keyword evidence="1" id="KW-0812">Transmembrane</keyword>
<gene>
    <name evidence="2" type="ORF">SAMN04489800_2445</name>
</gene>
<evidence type="ECO:0000313" key="2">
    <source>
        <dbReference type="EMBL" id="SEE85126.1"/>
    </source>
</evidence>
<dbReference type="AlphaFoldDB" id="A0A0J6GH74"/>
<feature type="transmembrane region" description="Helical" evidence="1">
    <location>
        <begin position="183"/>
        <end position="204"/>
    </location>
</feature>
<dbReference type="RefSeq" id="WP_048358521.1">
    <property type="nucleotide sequence ID" value="NZ_FNUD01000002.1"/>
</dbReference>
<feature type="transmembrane region" description="Helical" evidence="1">
    <location>
        <begin position="130"/>
        <end position="163"/>
    </location>
</feature>
<organism evidence="2 3">
    <name type="scientific">Pseudomonas deceptionensis</name>
    <dbReference type="NCBI Taxonomy" id="882211"/>
    <lineage>
        <taxon>Bacteria</taxon>
        <taxon>Pseudomonadati</taxon>
        <taxon>Pseudomonadota</taxon>
        <taxon>Gammaproteobacteria</taxon>
        <taxon>Pseudomonadales</taxon>
        <taxon>Pseudomonadaceae</taxon>
        <taxon>Pseudomonas</taxon>
    </lineage>
</organism>